<dbReference type="Pfam" id="PF06945">
    <property type="entry name" value="DUF1289"/>
    <property type="match status" value="1"/>
</dbReference>
<protein>
    <recommendedName>
        <fullName evidence="4">DUF1289 domain-containing protein</fullName>
    </recommendedName>
</protein>
<feature type="region of interest" description="Disordered" evidence="1">
    <location>
        <begin position="1"/>
        <end position="30"/>
    </location>
</feature>
<proteinExistence type="predicted"/>
<dbReference type="RefSeq" id="WP_352231123.1">
    <property type="nucleotide sequence ID" value="NZ_BSYI01000042.1"/>
</dbReference>
<dbReference type="EMBL" id="BSYI01000042">
    <property type="protein sequence ID" value="GMG84757.1"/>
    <property type="molecule type" value="Genomic_DNA"/>
</dbReference>
<organism evidence="2 3">
    <name type="scientific">Paralimibaculum aggregatum</name>
    <dbReference type="NCBI Taxonomy" id="3036245"/>
    <lineage>
        <taxon>Bacteria</taxon>
        <taxon>Pseudomonadati</taxon>
        <taxon>Pseudomonadota</taxon>
        <taxon>Alphaproteobacteria</taxon>
        <taxon>Rhodobacterales</taxon>
        <taxon>Paracoccaceae</taxon>
        <taxon>Paralimibaculum</taxon>
    </lineage>
</organism>
<feature type="compositionally biased region" description="Polar residues" evidence="1">
    <location>
        <begin position="8"/>
        <end position="26"/>
    </location>
</feature>
<name>A0ABQ6LR49_9RHOB</name>
<evidence type="ECO:0008006" key="4">
    <source>
        <dbReference type="Google" id="ProtNLM"/>
    </source>
</evidence>
<comment type="caution">
    <text evidence="2">The sequence shown here is derived from an EMBL/GenBank/DDBJ whole genome shotgun (WGS) entry which is preliminary data.</text>
</comment>
<keyword evidence="3" id="KW-1185">Reference proteome</keyword>
<feature type="region of interest" description="Disordered" evidence="1">
    <location>
        <begin position="78"/>
        <end position="106"/>
    </location>
</feature>
<dbReference type="Proteomes" id="UP001239909">
    <property type="component" value="Unassembled WGS sequence"/>
</dbReference>
<evidence type="ECO:0000256" key="1">
    <source>
        <dbReference type="SAM" id="MobiDB-lite"/>
    </source>
</evidence>
<feature type="compositionally biased region" description="Basic residues" evidence="1">
    <location>
        <begin position="94"/>
        <end position="106"/>
    </location>
</feature>
<accession>A0ABQ6LR49</accession>
<reference evidence="2 3" key="1">
    <citation type="submission" date="2023-04" db="EMBL/GenBank/DDBJ databases">
        <title>Marinoamorphus aggregata gen. nov., sp. Nov., isolate from tissue of brittle star Ophioplocus japonicus.</title>
        <authorList>
            <person name="Kawano K."/>
            <person name="Sawayama S."/>
            <person name="Nakagawa S."/>
        </authorList>
    </citation>
    <scope>NUCLEOTIDE SEQUENCE [LARGE SCALE GENOMIC DNA]</scope>
    <source>
        <strain evidence="2 3">NKW23</strain>
    </source>
</reference>
<sequence length="106" mass="11181">MTDDTGRDTGSNTGSNAGSDTGSNAAGDTVWRRQEIDSPCVKVCVLHPETRLCIGCARSGEEIARWSSMGAEARARITAELPGREPAPGGRRGGAARRRGERTRPA</sequence>
<dbReference type="PANTHER" id="PTHR35175:SF2">
    <property type="entry name" value="DUF1289 DOMAIN-CONTAINING PROTEIN"/>
    <property type="match status" value="1"/>
</dbReference>
<dbReference type="PANTHER" id="PTHR35175">
    <property type="entry name" value="DUF1289 DOMAIN-CONTAINING PROTEIN"/>
    <property type="match status" value="1"/>
</dbReference>
<evidence type="ECO:0000313" key="3">
    <source>
        <dbReference type="Proteomes" id="UP001239909"/>
    </source>
</evidence>
<gene>
    <name evidence="2" type="ORF">LNKW23_39730</name>
</gene>
<dbReference type="InterPro" id="IPR010710">
    <property type="entry name" value="DUF1289"/>
</dbReference>
<evidence type="ECO:0000313" key="2">
    <source>
        <dbReference type="EMBL" id="GMG84757.1"/>
    </source>
</evidence>